<dbReference type="InterPro" id="IPR031974">
    <property type="entry name" value="PDCD7"/>
</dbReference>
<accession>A0A8X8BYI0</accession>
<evidence type="ECO:0000256" key="2">
    <source>
        <dbReference type="SAM" id="MobiDB-lite"/>
    </source>
</evidence>
<protein>
    <submittedName>
        <fullName evidence="3">PDCD7 protein</fullName>
    </submittedName>
</protein>
<dbReference type="PANTHER" id="PTHR48190">
    <property type="entry name" value="PROGRAMMED CELL DEATH PROTEIN 7"/>
    <property type="match status" value="1"/>
</dbReference>
<evidence type="ECO:0000313" key="3">
    <source>
        <dbReference type="EMBL" id="KAG2470939.1"/>
    </source>
</evidence>
<dbReference type="Proteomes" id="UP000886611">
    <property type="component" value="Unassembled WGS sequence"/>
</dbReference>
<organism evidence="3 4">
    <name type="scientific">Polypterus senegalus</name>
    <name type="common">Senegal bichir</name>
    <dbReference type="NCBI Taxonomy" id="55291"/>
    <lineage>
        <taxon>Eukaryota</taxon>
        <taxon>Metazoa</taxon>
        <taxon>Chordata</taxon>
        <taxon>Craniata</taxon>
        <taxon>Vertebrata</taxon>
        <taxon>Euteleostomi</taxon>
        <taxon>Actinopterygii</taxon>
        <taxon>Polypteriformes</taxon>
        <taxon>Polypteridae</taxon>
        <taxon>Polypterus</taxon>
    </lineage>
</organism>
<feature type="region of interest" description="Disordered" evidence="2">
    <location>
        <begin position="1"/>
        <end position="25"/>
    </location>
</feature>
<feature type="coiled-coil region" evidence="1">
    <location>
        <begin position="226"/>
        <end position="265"/>
    </location>
</feature>
<dbReference type="EMBL" id="JAATIS010000094">
    <property type="protein sequence ID" value="KAG2470939.1"/>
    <property type="molecule type" value="Genomic_DNA"/>
</dbReference>
<feature type="non-terminal residue" evidence="3">
    <location>
        <position position="358"/>
    </location>
</feature>
<feature type="compositionally biased region" description="Polar residues" evidence="2">
    <location>
        <begin position="1"/>
        <end position="10"/>
    </location>
</feature>
<dbReference type="Pfam" id="PF16021">
    <property type="entry name" value="PDCD7"/>
    <property type="match status" value="1"/>
</dbReference>
<dbReference type="GO" id="GO:0005689">
    <property type="term" value="C:U12-type spliceosomal complex"/>
    <property type="evidence" value="ECO:0007669"/>
    <property type="project" value="TreeGrafter"/>
</dbReference>
<sequence length="358" mass="42005">MNNTRSTFSTFGGAAPREPAGNQVSSELTVSEARELLYNAALLLSELNQICLLLKQDVESEKGWPELFAKAMIVKKQLQEKLHRLEDPHILEKVKKKLTSVGKKRERVRRKKTTRLLEKEEQEFRMAEIDERINKWRNQRVQIVEEKKREQELKAAADSVLSEVRKKQVDIKRMVDILKSLEKLRRLRKEAASRKGVYPECSANELFEEQILNLRNVFEKRTALYNAEEKALRVMLESEREEERKRDLERKLKKEKDRQLHKKREFESAFFGDSAEISPNHPLYPFRQYYLQGEHSLSALVKIRKDWDCYLTPAEHPSGSSIPRDWVFPSFPSSDIWASAIEKQISFFSQDNTDRLGS</sequence>
<evidence type="ECO:0000313" key="4">
    <source>
        <dbReference type="Proteomes" id="UP000886611"/>
    </source>
</evidence>
<feature type="non-terminal residue" evidence="3">
    <location>
        <position position="1"/>
    </location>
</feature>
<dbReference type="PANTHER" id="PTHR48190:SF2">
    <property type="entry name" value="PROGRAMMED CELL DEATH PROTEIN 7"/>
    <property type="match status" value="1"/>
</dbReference>
<dbReference type="AlphaFoldDB" id="A0A8X8BYI0"/>
<reference evidence="3 4" key="1">
    <citation type="journal article" date="2021" name="Cell">
        <title>Tracing the genetic footprints of vertebrate landing in non-teleost ray-finned fishes.</title>
        <authorList>
            <person name="Bi X."/>
            <person name="Wang K."/>
            <person name="Yang L."/>
            <person name="Pan H."/>
            <person name="Jiang H."/>
            <person name="Wei Q."/>
            <person name="Fang M."/>
            <person name="Yu H."/>
            <person name="Zhu C."/>
            <person name="Cai Y."/>
            <person name="He Y."/>
            <person name="Gan X."/>
            <person name="Zeng H."/>
            <person name="Yu D."/>
            <person name="Zhu Y."/>
            <person name="Jiang H."/>
            <person name="Qiu Q."/>
            <person name="Yang H."/>
            <person name="Zhang Y.E."/>
            <person name="Wang W."/>
            <person name="Zhu M."/>
            <person name="He S."/>
            <person name="Zhang G."/>
        </authorList>
    </citation>
    <scope>NUCLEOTIDE SEQUENCE [LARGE SCALE GENOMIC DNA]</scope>
    <source>
        <strain evidence="3">Bchr_013</strain>
    </source>
</reference>
<keyword evidence="4" id="KW-1185">Reference proteome</keyword>
<proteinExistence type="predicted"/>
<dbReference type="InterPro" id="IPR052831">
    <property type="entry name" value="Apoptosis_promoter"/>
</dbReference>
<gene>
    <name evidence="3" type="primary">Pdcd7</name>
    <name evidence="3" type="ORF">GTO96_0006200</name>
</gene>
<keyword evidence="1" id="KW-0175">Coiled coil</keyword>
<comment type="caution">
    <text evidence="3">The sequence shown here is derived from an EMBL/GenBank/DDBJ whole genome shotgun (WGS) entry which is preliminary data.</text>
</comment>
<evidence type="ECO:0000256" key="1">
    <source>
        <dbReference type="SAM" id="Coils"/>
    </source>
</evidence>
<feature type="coiled-coil region" evidence="1">
    <location>
        <begin position="91"/>
        <end position="146"/>
    </location>
</feature>
<name>A0A8X8BYI0_POLSE</name>